<dbReference type="Gene3D" id="1.10.238.160">
    <property type="match status" value="1"/>
</dbReference>
<dbReference type="PANTHER" id="PTHR36154:SF1">
    <property type="entry name" value="DNA-BINDING TRANSCRIPTIONAL ACTIVATOR ALPA"/>
    <property type="match status" value="1"/>
</dbReference>
<evidence type="ECO:0000313" key="2">
    <source>
        <dbReference type="Proteomes" id="UP001147046"/>
    </source>
</evidence>
<proteinExistence type="predicted"/>
<dbReference type="RefSeq" id="WP_148361617.1">
    <property type="nucleotide sequence ID" value="NZ_CP043009.1"/>
</dbReference>
<dbReference type="InterPro" id="IPR052931">
    <property type="entry name" value="Prophage_regulatory_activator"/>
</dbReference>
<dbReference type="PANTHER" id="PTHR36154">
    <property type="entry name" value="DNA-BINDING TRANSCRIPTIONAL ACTIVATOR ALPA"/>
    <property type="match status" value="1"/>
</dbReference>
<name>A0AAJ1NGC8_9ENTR</name>
<accession>A0AAJ1NGC8</accession>
<dbReference type="InterPro" id="IPR010260">
    <property type="entry name" value="AlpA"/>
</dbReference>
<sequence length="68" mass="8046">MPSFNMKILRVRDVCKKLGIGRSTIYDWINTKSPRYDDTFPKPLQLGKKSVGWLESDLEQWIINRCKM</sequence>
<organism evidence="1 2">
    <name type="scientific">Citrobacter portucalensis</name>
    <dbReference type="NCBI Taxonomy" id="1639133"/>
    <lineage>
        <taxon>Bacteria</taxon>
        <taxon>Pseudomonadati</taxon>
        <taxon>Pseudomonadota</taxon>
        <taxon>Gammaproteobacteria</taxon>
        <taxon>Enterobacterales</taxon>
        <taxon>Enterobacteriaceae</taxon>
        <taxon>Citrobacter</taxon>
        <taxon>Citrobacter freundii complex</taxon>
    </lineage>
</organism>
<comment type="caution">
    <text evidence="1">The sequence shown here is derived from an EMBL/GenBank/DDBJ whole genome shotgun (WGS) entry which is preliminary data.</text>
</comment>
<dbReference type="Pfam" id="PF05930">
    <property type="entry name" value="Phage_AlpA"/>
    <property type="match status" value="1"/>
</dbReference>
<gene>
    <name evidence="1" type="ORF">L2102_18025</name>
</gene>
<evidence type="ECO:0000313" key="1">
    <source>
        <dbReference type="EMBL" id="MDE9625221.1"/>
    </source>
</evidence>
<dbReference type="Proteomes" id="UP001147046">
    <property type="component" value="Unassembled WGS sequence"/>
</dbReference>
<dbReference type="EMBL" id="JAKIHV010000014">
    <property type="protein sequence ID" value="MDE9625221.1"/>
    <property type="molecule type" value="Genomic_DNA"/>
</dbReference>
<reference evidence="1" key="1">
    <citation type="submission" date="2022-01" db="EMBL/GenBank/DDBJ databases">
        <title>Genetic Characterization of Carbapenem-resistant Citrobacter spp. from China: a multicenter study.</title>
        <authorList>
            <person name="Ye L."/>
        </authorList>
    </citation>
    <scope>NUCLEOTIDE SEQUENCE</scope>
    <source>
        <strain evidence="1">IR5464</strain>
    </source>
</reference>
<protein>
    <submittedName>
        <fullName evidence="1">AlpA family transcriptional regulator</fullName>
    </submittedName>
</protein>
<dbReference type="AlphaFoldDB" id="A0AAJ1NGC8"/>